<feature type="region of interest" description="Disordered" evidence="1">
    <location>
        <begin position="829"/>
        <end position="950"/>
    </location>
</feature>
<feature type="compositionally biased region" description="Polar residues" evidence="1">
    <location>
        <begin position="1311"/>
        <end position="1332"/>
    </location>
</feature>
<feature type="region of interest" description="Disordered" evidence="1">
    <location>
        <begin position="126"/>
        <end position="166"/>
    </location>
</feature>
<feature type="compositionally biased region" description="Low complexity" evidence="1">
    <location>
        <begin position="1066"/>
        <end position="1077"/>
    </location>
</feature>
<reference evidence="3 4" key="1">
    <citation type="journal article" date="2018" name="Mol. Biol. Evol.">
        <title>Broad Genomic Sampling Reveals a Smut Pathogenic Ancestry of the Fungal Clade Ustilaginomycotina.</title>
        <authorList>
            <person name="Kijpornyongpan T."/>
            <person name="Mondo S.J."/>
            <person name="Barry K."/>
            <person name="Sandor L."/>
            <person name="Lee J."/>
            <person name="Lipzen A."/>
            <person name="Pangilinan J."/>
            <person name="LaButti K."/>
            <person name="Hainaut M."/>
            <person name="Henrissat B."/>
            <person name="Grigoriev I.V."/>
            <person name="Spatafora J.W."/>
            <person name="Aime M.C."/>
        </authorList>
    </citation>
    <scope>NUCLEOTIDE SEQUENCE [LARGE SCALE GENOMIC DNA]</scope>
    <source>
        <strain evidence="3 4">MCA 4198</strain>
    </source>
</reference>
<dbReference type="PANTHER" id="PTHR28093">
    <property type="entry name" value="MORPHOGENESIS-RELATED PROTEIN MSB1"/>
    <property type="match status" value="1"/>
</dbReference>
<protein>
    <recommendedName>
        <fullName evidence="2">Rho-GAP domain-containing protein</fullName>
    </recommendedName>
</protein>
<feature type="compositionally biased region" description="Low complexity" evidence="1">
    <location>
        <begin position="1344"/>
        <end position="1356"/>
    </location>
</feature>
<feature type="compositionally biased region" description="Basic and acidic residues" evidence="1">
    <location>
        <begin position="1217"/>
        <end position="1241"/>
    </location>
</feature>
<feature type="compositionally biased region" description="Polar residues" evidence="1">
    <location>
        <begin position="1447"/>
        <end position="1459"/>
    </location>
</feature>
<keyword evidence="4" id="KW-1185">Reference proteome</keyword>
<dbReference type="InParanoid" id="A0A316YNZ8"/>
<name>A0A316YNZ8_9BASI</name>
<proteinExistence type="predicted"/>
<accession>A0A316YNZ8</accession>
<evidence type="ECO:0000313" key="3">
    <source>
        <dbReference type="EMBL" id="PWN90951.1"/>
    </source>
</evidence>
<feature type="region of interest" description="Disordered" evidence="1">
    <location>
        <begin position="511"/>
        <end position="542"/>
    </location>
</feature>
<feature type="compositionally biased region" description="Gly residues" evidence="1">
    <location>
        <begin position="863"/>
        <end position="874"/>
    </location>
</feature>
<dbReference type="GO" id="GO:0007165">
    <property type="term" value="P:signal transduction"/>
    <property type="evidence" value="ECO:0007669"/>
    <property type="project" value="InterPro"/>
</dbReference>
<feature type="compositionally biased region" description="Polar residues" evidence="1">
    <location>
        <begin position="878"/>
        <end position="887"/>
    </location>
</feature>
<dbReference type="InterPro" id="IPR037508">
    <property type="entry name" value="Msb1/Mug8"/>
</dbReference>
<feature type="compositionally biased region" description="Polar residues" evidence="1">
    <location>
        <begin position="709"/>
        <end position="729"/>
    </location>
</feature>
<dbReference type="InterPro" id="IPR008936">
    <property type="entry name" value="Rho_GTPase_activation_prot"/>
</dbReference>
<dbReference type="PANTHER" id="PTHR28093:SF1">
    <property type="entry name" value="MORPHOGENESIS-RELATED PROTEIN MSB1"/>
    <property type="match status" value="1"/>
</dbReference>
<dbReference type="GeneID" id="37039879"/>
<evidence type="ECO:0000259" key="2">
    <source>
        <dbReference type="PROSITE" id="PS50238"/>
    </source>
</evidence>
<feature type="domain" description="Rho-GAP" evidence="2">
    <location>
        <begin position="180"/>
        <end position="416"/>
    </location>
</feature>
<feature type="compositionally biased region" description="Polar residues" evidence="1">
    <location>
        <begin position="1286"/>
        <end position="1296"/>
    </location>
</feature>
<dbReference type="PROSITE" id="PS50238">
    <property type="entry name" value="RHOGAP"/>
    <property type="match status" value="1"/>
</dbReference>
<dbReference type="Gene3D" id="1.10.555.10">
    <property type="entry name" value="Rho GTPase activation protein"/>
    <property type="match status" value="1"/>
</dbReference>
<organism evidence="3 4">
    <name type="scientific">Acaromyces ingoldii</name>
    <dbReference type="NCBI Taxonomy" id="215250"/>
    <lineage>
        <taxon>Eukaryota</taxon>
        <taxon>Fungi</taxon>
        <taxon>Dikarya</taxon>
        <taxon>Basidiomycota</taxon>
        <taxon>Ustilaginomycotina</taxon>
        <taxon>Exobasidiomycetes</taxon>
        <taxon>Exobasidiales</taxon>
        <taxon>Cryptobasidiaceae</taxon>
        <taxon>Acaromyces</taxon>
    </lineage>
</organism>
<feature type="region of interest" description="Disordered" evidence="1">
    <location>
        <begin position="709"/>
        <end position="741"/>
    </location>
</feature>
<feature type="compositionally biased region" description="Low complexity" evidence="1">
    <location>
        <begin position="1372"/>
        <end position="1391"/>
    </location>
</feature>
<feature type="compositionally biased region" description="Polar residues" evidence="1">
    <location>
        <begin position="1031"/>
        <end position="1056"/>
    </location>
</feature>
<sequence length="1524" mass="163900">MPTIFSKWPAAKAKLDINKTGSLGRYGAGISSNDLANFSPTSQDARPLPDLPPHGDSENGSVVGTMPTFDSAVEIEHTPQMEQMRQVSMPTDYQQLEPKRTKSHVSNYDDFGGPLASISVNERAPYHTVPAGGHRSDAASATKSKQVLPKASSLKTSAGPSGRVTQEPSLYGYSTVGWDAPMDEQRAAELVMACGDQIRKRGLDSPLIFSSMALDLSLHNVNSLLRSFLSSPTTAAPEGAPDRRGPGLAATFSSDIRFANVHDLAAVIKWALARLGRVFTVPVPLPPVESRLGRRSEQTHEETVFVQQRGFLNLDSYYTWAQQEKASGYLPTAFNHFLTDLSSSTVALLIALFSLLSSTTSYSATNGMPPSKLARLFGPLLFGLPEDDTFERTYDAYVKAGNATEHLLLAYIRDTGTLETLPTKLASHIQGYPNMLSSDIFLPSRGVKSVPITSIERTVRLYSVDLVKTACEFDLGQISEEWAACCTDDDHHGRDPQLSDRYRKLINLRGSAKQGRSKNQIKYDGGLSSREQASSPGPDIESYSTLASKEWGDFMTEGFAAPDESKLAFDLRESERKARSQKRETVQWSDFETSGFSFADDGLASVLSFNDSLQDDVKKWPEEKRELMDKLRQRTMALPPFPYDSTPHVLASPSKDGNPSGQWNERPVSKMDEVFAEVWADYLLGNGWSNRDEVTHRGANFVVVQYKSRPTPSTVGSQSTGASSRTSAVVPSRDEFGQSVAPDPRSDAAWFVIQEVVPQQYRSELDAAGRLKNRSRPSIRKLNIFKRSSKKGPNVHQNQILEDPNDVFRAGYGGPTKRIVLKDPVTSIFGASPDLRRSSSNSMSRGFTSNRRQQGASDPTGTNGDGGEAGGLSGGQRLLTTLRSKTTMTRRKHGRDEDILTPPLPPPKSPATALSPPRMGADAAHHQKDGSFGSSDFDTRSLQDNDVTLVGPSRNKLMSKVKRQSKDDSWLDIMLKANDFRMAGQDAEMGHSRNLTSAKSKKTDTLGNANGERATGLSVPDVASRDDYSSRKGSSSFDAGSRTPTGRASDAPTTYRSPFDDGLSPAEAGAAAAASVARSQTLEEAKTPVVAAPGWSHEKVAGVAPSSASSKHGLGISQDPKMVARPDMHIMPLDSGESQLSYLSGGDDDEAKDERARSLTPPKVAGRTNGSDGRRSTSPSAISATSTSTSARGKEQREDEAKPYLKPVAPKVLGTAEELKDREKQREARIKAAQDRARELRANLTPVEVAADKKKQDDEATSPASSSKSGKVPSTLAPLDNPFAKNRTTGRVSSIASKFGGASKSPVGALTPQNTGPSTNALTPQSTGNGSKDSAEPVSPSPSPRVSKPVTRVPVPASSPPSTKQAPIPGFSNSTPVSSSSSSHMGSSSPVAPRPSSPQLLADPNAEPPPRPSLDSSTAPSIYPDDAASNFSRDTSEDGGDGGGRASLQQRFAMSTGAFSGSPMVDAEREREDSRLEREEGQDKSTPMPLDLSLPPSFRQPYQPGMPLSNLEEESESLLSGSNV</sequence>
<dbReference type="RefSeq" id="XP_025378149.1">
    <property type="nucleotide sequence ID" value="XM_025517963.1"/>
</dbReference>
<dbReference type="OrthoDB" id="3362494at2759"/>
<dbReference type="EMBL" id="KZ819636">
    <property type="protein sequence ID" value="PWN90951.1"/>
    <property type="molecule type" value="Genomic_DNA"/>
</dbReference>
<evidence type="ECO:0000313" key="4">
    <source>
        <dbReference type="Proteomes" id="UP000245768"/>
    </source>
</evidence>
<dbReference type="Proteomes" id="UP000245768">
    <property type="component" value="Unassembled WGS sequence"/>
</dbReference>
<feature type="compositionally biased region" description="Polar residues" evidence="1">
    <location>
        <begin position="838"/>
        <end position="860"/>
    </location>
</feature>
<feature type="compositionally biased region" description="Basic and acidic residues" evidence="1">
    <location>
        <begin position="1192"/>
        <end position="1203"/>
    </location>
</feature>
<feature type="region of interest" description="Disordered" evidence="1">
    <location>
        <begin position="984"/>
        <end position="1524"/>
    </location>
</feature>
<dbReference type="Pfam" id="PF08101">
    <property type="entry name" value="Msb1-Mug8_dom"/>
    <property type="match status" value="1"/>
</dbReference>
<feature type="compositionally biased region" description="Low complexity" evidence="1">
    <location>
        <begin position="1176"/>
        <end position="1191"/>
    </location>
</feature>
<evidence type="ECO:0000256" key="1">
    <source>
        <dbReference type="SAM" id="MobiDB-lite"/>
    </source>
</evidence>
<gene>
    <name evidence="3" type="ORF">FA10DRAFT_128099</name>
</gene>
<dbReference type="SUPFAM" id="SSF48350">
    <property type="entry name" value="GTPase activation domain, GAP"/>
    <property type="match status" value="1"/>
</dbReference>
<dbReference type="InterPro" id="IPR012965">
    <property type="entry name" value="Msb1/Mug8_dom"/>
</dbReference>
<feature type="compositionally biased region" description="Polar residues" evidence="1">
    <location>
        <begin position="153"/>
        <end position="166"/>
    </location>
</feature>
<feature type="region of interest" description="Disordered" evidence="1">
    <location>
        <begin position="34"/>
        <end position="60"/>
    </location>
</feature>
<dbReference type="STRING" id="215250.A0A316YNZ8"/>
<dbReference type="InterPro" id="IPR000198">
    <property type="entry name" value="RhoGAP_dom"/>
</dbReference>
<feature type="compositionally biased region" description="Basic and acidic residues" evidence="1">
    <location>
        <begin position="1466"/>
        <end position="1483"/>
    </location>
</feature>
<feature type="compositionally biased region" description="Polar residues" evidence="1">
    <location>
        <begin position="34"/>
        <end position="44"/>
    </location>
</feature>